<organism evidence="1">
    <name type="scientific">Arundo donax</name>
    <name type="common">Giant reed</name>
    <name type="synonym">Donax arundinaceus</name>
    <dbReference type="NCBI Taxonomy" id="35708"/>
    <lineage>
        <taxon>Eukaryota</taxon>
        <taxon>Viridiplantae</taxon>
        <taxon>Streptophyta</taxon>
        <taxon>Embryophyta</taxon>
        <taxon>Tracheophyta</taxon>
        <taxon>Spermatophyta</taxon>
        <taxon>Magnoliopsida</taxon>
        <taxon>Liliopsida</taxon>
        <taxon>Poales</taxon>
        <taxon>Poaceae</taxon>
        <taxon>PACMAD clade</taxon>
        <taxon>Arundinoideae</taxon>
        <taxon>Arundineae</taxon>
        <taxon>Arundo</taxon>
    </lineage>
</organism>
<reference evidence="1" key="1">
    <citation type="submission" date="2014-09" db="EMBL/GenBank/DDBJ databases">
        <authorList>
            <person name="Magalhaes I.L.F."/>
            <person name="Oliveira U."/>
            <person name="Santos F.R."/>
            <person name="Vidigal T.H.D.A."/>
            <person name="Brescovit A.D."/>
            <person name="Santos A.J."/>
        </authorList>
    </citation>
    <scope>NUCLEOTIDE SEQUENCE</scope>
    <source>
        <tissue evidence="1">Shoot tissue taken approximately 20 cm above the soil surface</tissue>
    </source>
</reference>
<accession>A0A0A8YC14</accession>
<protein>
    <submittedName>
        <fullName evidence="1">Uncharacterized protein</fullName>
    </submittedName>
</protein>
<dbReference type="AlphaFoldDB" id="A0A0A8YC14"/>
<name>A0A0A8YC14_ARUDO</name>
<dbReference type="EMBL" id="GBRH01274895">
    <property type="protein sequence ID" value="JAD23000.1"/>
    <property type="molecule type" value="Transcribed_RNA"/>
</dbReference>
<sequence length="41" mass="4988">MIYKTYSYRTPQGTFRTSNLRLILYARFSNIKLPLCYDLEH</sequence>
<evidence type="ECO:0000313" key="1">
    <source>
        <dbReference type="EMBL" id="JAD23000.1"/>
    </source>
</evidence>
<proteinExistence type="predicted"/>
<reference evidence="1" key="2">
    <citation type="journal article" date="2015" name="Data Brief">
        <title>Shoot transcriptome of the giant reed, Arundo donax.</title>
        <authorList>
            <person name="Barrero R.A."/>
            <person name="Guerrero F.D."/>
            <person name="Moolhuijzen P."/>
            <person name="Goolsby J.A."/>
            <person name="Tidwell J."/>
            <person name="Bellgard S.E."/>
            <person name="Bellgard M.I."/>
        </authorList>
    </citation>
    <scope>NUCLEOTIDE SEQUENCE</scope>
    <source>
        <tissue evidence="1">Shoot tissue taken approximately 20 cm above the soil surface</tissue>
    </source>
</reference>